<evidence type="ECO:0000313" key="2">
    <source>
        <dbReference type="Proteomes" id="UP000823889"/>
    </source>
</evidence>
<name>A0A9D2RF39_9BURK</name>
<accession>A0A9D2RF39</accession>
<dbReference type="Gene3D" id="3.30.70.1400">
    <property type="entry name" value="Aminomethyltransferase beta-barrel domains"/>
    <property type="match status" value="1"/>
</dbReference>
<comment type="caution">
    <text evidence="1">The sequence shown here is derived from an EMBL/GenBank/DDBJ whole genome shotgun (WGS) entry which is preliminary data.</text>
</comment>
<dbReference type="InterPro" id="IPR017703">
    <property type="entry name" value="YgfZ/GCV_T_CS"/>
</dbReference>
<reference evidence="1" key="2">
    <citation type="submission" date="2021-04" db="EMBL/GenBank/DDBJ databases">
        <authorList>
            <person name="Gilroy R."/>
        </authorList>
    </citation>
    <scope>NUCLEOTIDE SEQUENCE</scope>
    <source>
        <strain evidence="1">9264</strain>
    </source>
</reference>
<dbReference type="Proteomes" id="UP000823889">
    <property type="component" value="Unassembled WGS sequence"/>
</dbReference>
<dbReference type="InterPro" id="IPR045179">
    <property type="entry name" value="YgfZ/GcvT"/>
</dbReference>
<dbReference type="NCBIfam" id="TIGR03317">
    <property type="entry name" value="ygfZ_signature"/>
    <property type="match status" value="1"/>
</dbReference>
<proteinExistence type="predicted"/>
<evidence type="ECO:0008006" key="3">
    <source>
        <dbReference type="Google" id="ProtNLM"/>
    </source>
</evidence>
<evidence type="ECO:0000313" key="1">
    <source>
        <dbReference type="EMBL" id="HJD44049.1"/>
    </source>
</evidence>
<dbReference type="Gene3D" id="2.40.30.160">
    <property type="match status" value="1"/>
</dbReference>
<dbReference type="AlphaFoldDB" id="A0A9D2RF39"/>
<dbReference type="EMBL" id="DWUQ01000065">
    <property type="protein sequence ID" value="HJD44049.1"/>
    <property type="molecule type" value="Genomic_DNA"/>
</dbReference>
<dbReference type="PANTHER" id="PTHR22602:SF0">
    <property type="entry name" value="TRANSFERASE CAF17, MITOCHONDRIAL-RELATED"/>
    <property type="match status" value="1"/>
</dbReference>
<dbReference type="GO" id="GO:0016226">
    <property type="term" value="P:iron-sulfur cluster assembly"/>
    <property type="evidence" value="ECO:0007669"/>
    <property type="project" value="TreeGrafter"/>
</dbReference>
<dbReference type="SUPFAM" id="SSF103025">
    <property type="entry name" value="Folate-binding domain"/>
    <property type="match status" value="1"/>
</dbReference>
<reference evidence="1" key="1">
    <citation type="journal article" date="2021" name="PeerJ">
        <title>Extensive microbial diversity within the chicken gut microbiome revealed by metagenomics and culture.</title>
        <authorList>
            <person name="Gilroy R."/>
            <person name="Ravi A."/>
            <person name="Getino M."/>
            <person name="Pursley I."/>
            <person name="Horton D.L."/>
            <person name="Alikhan N.F."/>
            <person name="Baker D."/>
            <person name="Gharbi K."/>
            <person name="Hall N."/>
            <person name="Watson M."/>
            <person name="Adriaenssens E.M."/>
            <person name="Foster-Nyarko E."/>
            <person name="Jarju S."/>
            <person name="Secka A."/>
            <person name="Antonio M."/>
            <person name="Oren A."/>
            <person name="Chaudhuri R.R."/>
            <person name="La Ragione R."/>
            <person name="Hildebrand F."/>
            <person name="Pallen M.J."/>
        </authorList>
    </citation>
    <scope>NUCLEOTIDE SEQUENCE</scope>
    <source>
        <strain evidence="1">9264</strain>
    </source>
</reference>
<gene>
    <name evidence="1" type="ORF">H9906_03365</name>
</gene>
<sequence length="319" mass="35758">MTLTSLTEYLSLSHYQIIEAIGPEAEQFLQNQLTDDVVGLGSEHARYMGYCTANGRLLATPLVWQHPIQESVYLLVHRSLTDVFLKRLKMFVLRAKVDLQVSTMHVYGAYGAISEDTISAPYAVSQDADHFIIQAPSLAGHPSRFWVVANEIPTPIPVTDDPLRVEQWEAEQLQAGMATLCLATQDAFIPQSLNMELIGAVNFQKGCFPGQEVVARSHYRGTIRRRCALFSVDSEAALPFLEEIQPGKDLYTLNSDNEPRARIVNVAVTADKVWIMAEVQLGELKELVYTLHNSSGPQLMVVDLPYDIYQQRQNVRPKL</sequence>
<dbReference type="PANTHER" id="PTHR22602">
    <property type="entry name" value="TRANSFERASE CAF17, MITOCHONDRIAL-RELATED"/>
    <property type="match status" value="1"/>
</dbReference>
<protein>
    <recommendedName>
        <fullName evidence="3">Folate-binding protein</fullName>
    </recommendedName>
</protein>
<organism evidence="1 2">
    <name type="scientific">Candidatus Paenalcaligenes intestinipullorum</name>
    <dbReference type="NCBI Taxonomy" id="2838718"/>
    <lineage>
        <taxon>Bacteria</taxon>
        <taxon>Pseudomonadati</taxon>
        <taxon>Pseudomonadota</taxon>
        <taxon>Betaproteobacteria</taxon>
        <taxon>Burkholderiales</taxon>
        <taxon>Alcaligenaceae</taxon>
        <taxon>Paenalcaligenes</taxon>
    </lineage>
</organism>